<evidence type="ECO:0000256" key="2">
    <source>
        <dbReference type="ARBA" id="ARBA00022723"/>
    </source>
</evidence>
<proteinExistence type="predicted"/>
<feature type="region of interest" description="Disordered" evidence="8">
    <location>
        <begin position="470"/>
        <end position="496"/>
    </location>
</feature>
<evidence type="ECO:0000313" key="10">
    <source>
        <dbReference type="Proteomes" id="UP000504629"/>
    </source>
</evidence>
<feature type="domain" description="C2H2-type" evidence="9">
    <location>
        <begin position="169"/>
        <end position="196"/>
    </location>
</feature>
<dbReference type="AlphaFoldDB" id="A0A6J2JAU3"/>
<dbReference type="FunFam" id="3.30.160.60:FF:000446">
    <property type="entry name" value="Zinc finger protein"/>
    <property type="match status" value="3"/>
</dbReference>
<dbReference type="PROSITE" id="PS50157">
    <property type="entry name" value="ZINC_FINGER_C2H2_2"/>
    <property type="match status" value="7"/>
</dbReference>
<dbReference type="OrthoDB" id="6077919at2759"/>
<dbReference type="PANTHER" id="PTHR24394:SF29">
    <property type="entry name" value="MYONEURIN"/>
    <property type="match status" value="1"/>
</dbReference>
<evidence type="ECO:0000259" key="9">
    <source>
        <dbReference type="PROSITE" id="PS50157"/>
    </source>
</evidence>
<protein>
    <submittedName>
        <fullName evidence="11">Oocyte zinc finger protein XlCOF28-like</fullName>
    </submittedName>
</protein>
<evidence type="ECO:0000313" key="11">
    <source>
        <dbReference type="RefSeq" id="XP_028026257.1"/>
    </source>
</evidence>
<evidence type="ECO:0000256" key="6">
    <source>
        <dbReference type="ARBA" id="ARBA00023242"/>
    </source>
</evidence>
<dbReference type="GO" id="GO:0043565">
    <property type="term" value="F:sequence-specific DNA binding"/>
    <property type="evidence" value="ECO:0007669"/>
    <property type="project" value="UniProtKB-ARBA"/>
</dbReference>
<feature type="domain" description="C2H2-type" evidence="9">
    <location>
        <begin position="225"/>
        <end position="252"/>
    </location>
</feature>
<dbReference type="GeneID" id="114240003"/>
<evidence type="ECO:0000256" key="3">
    <source>
        <dbReference type="ARBA" id="ARBA00022737"/>
    </source>
</evidence>
<evidence type="ECO:0000256" key="5">
    <source>
        <dbReference type="ARBA" id="ARBA00022833"/>
    </source>
</evidence>
<feature type="domain" description="C2H2-type" evidence="9">
    <location>
        <begin position="293"/>
        <end position="316"/>
    </location>
</feature>
<dbReference type="Pfam" id="PF00096">
    <property type="entry name" value="zf-C2H2"/>
    <property type="match status" value="3"/>
</dbReference>
<feature type="domain" description="C2H2-type" evidence="9">
    <location>
        <begin position="113"/>
        <end position="140"/>
    </location>
</feature>
<keyword evidence="4 7" id="KW-0863">Zinc-finger</keyword>
<keyword evidence="3" id="KW-0677">Repeat</keyword>
<dbReference type="Pfam" id="PF13912">
    <property type="entry name" value="zf-C2H2_6"/>
    <property type="match status" value="1"/>
</dbReference>
<evidence type="ECO:0000256" key="7">
    <source>
        <dbReference type="PROSITE-ProRule" id="PRU00042"/>
    </source>
</evidence>
<keyword evidence="2" id="KW-0479">Metal-binding</keyword>
<dbReference type="RefSeq" id="XP_028026257.1">
    <property type="nucleotide sequence ID" value="XM_028170456.1"/>
</dbReference>
<keyword evidence="10" id="KW-1185">Reference proteome</keyword>
<reference evidence="11" key="1">
    <citation type="submission" date="2025-08" db="UniProtKB">
        <authorList>
            <consortium name="RefSeq"/>
        </authorList>
    </citation>
    <scope>IDENTIFICATION</scope>
    <source>
        <tissue evidence="11">Silk gland</tissue>
    </source>
</reference>
<dbReference type="SMART" id="SM00355">
    <property type="entry name" value="ZnF_C2H2"/>
    <property type="match status" value="7"/>
</dbReference>
<feature type="domain" description="C2H2-type" evidence="9">
    <location>
        <begin position="141"/>
        <end position="168"/>
    </location>
</feature>
<comment type="subcellular location">
    <subcellularLocation>
        <location evidence="1">Nucleus</location>
    </subcellularLocation>
</comment>
<dbReference type="GO" id="GO:0005694">
    <property type="term" value="C:chromosome"/>
    <property type="evidence" value="ECO:0007669"/>
    <property type="project" value="UniProtKB-ARBA"/>
</dbReference>
<sequence length="496" mass="57056">MSANVCVNCRNEKPVNLTTNRLVTESCGHVKCMDCLLHETSGCVACLSIGNPELEQIAQNNETDGNEAQTNLLNIEDDDVNRDELVCEDLSKKRKPETSHIKVEIDAKGVRCYICTLCDKKFHARSQVAYHAYCNGQKKPFHCDECKKSFATHSHFKYHMRVHRNERTYACEVCGDSFFQMSKLQRHKLKHTKEKKHVCNQCNKAFNNLTSLRKHGLTHTEERPYECSTCGRRFRDGSNYRKHVDKHNVDKKYQSGPCGPQRRPYQCPRCPQAFQSGKDMRRHVAVHSDSKPFRCKVCDRRFRRKDNLERHIRNTHPDYVTSSAVECDETALRQIITPTPPAPPINGDEKTKLENMNPLPPLPEEVIQKHMHGDTEVDKSYILVANNARQSVIVGQWTAKVDRDTSPPVCEYVHKIRRANSMASQNNISLPPIDEKKMVELKKKSLDTFDVGAPPKDKKKLYEMILYDDGDKRDTDDASADSNSDNLWKRRKMKLV</sequence>
<gene>
    <name evidence="11" type="primary">LOC114240003</name>
</gene>
<dbReference type="SUPFAM" id="SSF57667">
    <property type="entry name" value="beta-beta-alpha zinc fingers"/>
    <property type="match status" value="4"/>
</dbReference>
<dbReference type="GO" id="GO:0005634">
    <property type="term" value="C:nucleus"/>
    <property type="evidence" value="ECO:0007669"/>
    <property type="project" value="UniProtKB-SubCell"/>
</dbReference>
<keyword evidence="5" id="KW-0862">Zinc</keyword>
<dbReference type="FunFam" id="3.30.160.60:FF:001732">
    <property type="entry name" value="Zgc:162936"/>
    <property type="match status" value="1"/>
</dbReference>
<feature type="domain" description="C2H2-type" evidence="9">
    <location>
        <begin position="265"/>
        <end position="292"/>
    </location>
</feature>
<dbReference type="FunFam" id="3.30.160.60:FF:000100">
    <property type="entry name" value="Zinc finger 45-like"/>
    <property type="match status" value="1"/>
</dbReference>
<dbReference type="InterPro" id="IPR013087">
    <property type="entry name" value="Znf_C2H2_type"/>
</dbReference>
<dbReference type="PROSITE" id="PS00028">
    <property type="entry name" value="ZINC_FINGER_C2H2_1"/>
    <property type="match status" value="6"/>
</dbReference>
<organism evidence="10 11">
    <name type="scientific">Bombyx mandarina</name>
    <name type="common">Wild silk moth</name>
    <name type="synonym">Wild silkworm</name>
    <dbReference type="NCBI Taxonomy" id="7092"/>
    <lineage>
        <taxon>Eukaryota</taxon>
        <taxon>Metazoa</taxon>
        <taxon>Ecdysozoa</taxon>
        <taxon>Arthropoda</taxon>
        <taxon>Hexapoda</taxon>
        <taxon>Insecta</taxon>
        <taxon>Pterygota</taxon>
        <taxon>Neoptera</taxon>
        <taxon>Endopterygota</taxon>
        <taxon>Lepidoptera</taxon>
        <taxon>Glossata</taxon>
        <taxon>Ditrysia</taxon>
        <taxon>Bombycoidea</taxon>
        <taxon>Bombycidae</taxon>
        <taxon>Bombycinae</taxon>
        <taxon>Bombyx</taxon>
    </lineage>
</organism>
<dbReference type="GO" id="GO:0045893">
    <property type="term" value="P:positive regulation of DNA-templated transcription"/>
    <property type="evidence" value="ECO:0007669"/>
    <property type="project" value="UniProtKB-ARBA"/>
</dbReference>
<evidence type="ECO:0000256" key="1">
    <source>
        <dbReference type="ARBA" id="ARBA00004123"/>
    </source>
</evidence>
<dbReference type="PANTHER" id="PTHR24394">
    <property type="entry name" value="ZINC FINGER PROTEIN"/>
    <property type="match status" value="1"/>
</dbReference>
<feature type="domain" description="C2H2-type" evidence="9">
    <location>
        <begin position="197"/>
        <end position="224"/>
    </location>
</feature>
<accession>A0A6J2JAU3</accession>
<dbReference type="Gene3D" id="3.30.160.60">
    <property type="entry name" value="Classic Zinc Finger"/>
    <property type="match status" value="5"/>
</dbReference>
<dbReference type="GO" id="GO:0008270">
    <property type="term" value="F:zinc ion binding"/>
    <property type="evidence" value="ECO:0007669"/>
    <property type="project" value="UniProtKB-KW"/>
</dbReference>
<evidence type="ECO:0000256" key="8">
    <source>
        <dbReference type="SAM" id="MobiDB-lite"/>
    </source>
</evidence>
<evidence type="ECO:0000256" key="4">
    <source>
        <dbReference type="ARBA" id="ARBA00022771"/>
    </source>
</evidence>
<dbReference type="InterPro" id="IPR036236">
    <property type="entry name" value="Znf_C2H2_sf"/>
</dbReference>
<name>A0A6J2JAU3_BOMMA</name>
<dbReference type="KEGG" id="bman:114240003"/>
<dbReference type="GO" id="GO:0000981">
    <property type="term" value="F:DNA-binding transcription factor activity, RNA polymerase II-specific"/>
    <property type="evidence" value="ECO:0007669"/>
    <property type="project" value="TreeGrafter"/>
</dbReference>
<keyword evidence="6" id="KW-0539">Nucleus</keyword>
<dbReference type="Proteomes" id="UP000504629">
    <property type="component" value="Unplaced"/>
</dbReference>